<organism evidence="1 2">
    <name type="scientific">Gossypium stocksii</name>
    <dbReference type="NCBI Taxonomy" id="47602"/>
    <lineage>
        <taxon>Eukaryota</taxon>
        <taxon>Viridiplantae</taxon>
        <taxon>Streptophyta</taxon>
        <taxon>Embryophyta</taxon>
        <taxon>Tracheophyta</taxon>
        <taxon>Spermatophyta</taxon>
        <taxon>Magnoliopsida</taxon>
        <taxon>eudicotyledons</taxon>
        <taxon>Gunneridae</taxon>
        <taxon>Pentapetalae</taxon>
        <taxon>rosids</taxon>
        <taxon>malvids</taxon>
        <taxon>Malvales</taxon>
        <taxon>Malvaceae</taxon>
        <taxon>Malvoideae</taxon>
        <taxon>Gossypium</taxon>
    </lineage>
</organism>
<proteinExistence type="predicted"/>
<comment type="caution">
    <text evidence="1">The sequence shown here is derived from an EMBL/GenBank/DDBJ whole genome shotgun (WGS) entry which is preliminary data.</text>
</comment>
<dbReference type="AlphaFoldDB" id="A0A9D3UGC7"/>
<sequence length="226" mass="26006">MEATSLLTEVVKRIIAGYEAWSGQKAYPSLNWRGIWCAHSLLEAGIRRRISFGQDLIDSNSKEWKQDISVTLFDAVDCDWIKCTLLLHSDQKDMIFWGRDKIGDYTVHNGYQMLQSGKVAPNSTNHGNLLPSTIKFYKKLWKLTVLDKMKITRIWYARNILDHEGIKQKEQDIITFVRRHLQELETLHLPSNASPGTQFWVEEVPFSVWAAIEGDPAFILSVDLVV</sequence>
<reference evidence="1 2" key="1">
    <citation type="journal article" date="2021" name="Plant Biotechnol. J.">
        <title>Multi-omics assisted identification of the key and species-specific regulatory components of drought-tolerant mechanisms in Gossypium stocksii.</title>
        <authorList>
            <person name="Yu D."/>
            <person name="Ke L."/>
            <person name="Zhang D."/>
            <person name="Wu Y."/>
            <person name="Sun Y."/>
            <person name="Mei J."/>
            <person name="Sun J."/>
            <person name="Sun Y."/>
        </authorList>
    </citation>
    <scope>NUCLEOTIDE SEQUENCE [LARGE SCALE GENOMIC DNA]</scope>
    <source>
        <strain evidence="2">cv. E1</strain>
        <tissue evidence="1">Leaf</tissue>
    </source>
</reference>
<protein>
    <submittedName>
        <fullName evidence="1">Uncharacterized protein</fullName>
    </submittedName>
</protein>
<accession>A0A9D3UGC7</accession>
<keyword evidence="2" id="KW-1185">Reference proteome</keyword>
<evidence type="ECO:0000313" key="1">
    <source>
        <dbReference type="EMBL" id="KAH1040146.1"/>
    </source>
</evidence>
<name>A0A9D3UGC7_9ROSI</name>
<dbReference type="EMBL" id="JAIQCV010000012">
    <property type="protein sequence ID" value="KAH1040146.1"/>
    <property type="molecule type" value="Genomic_DNA"/>
</dbReference>
<evidence type="ECO:0000313" key="2">
    <source>
        <dbReference type="Proteomes" id="UP000828251"/>
    </source>
</evidence>
<dbReference type="Proteomes" id="UP000828251">
    <property type="component" value="Unassembled WGS sequence"/>
</dbReference>
<dbReference type="OrthoDB" id="685164at2759"/>
<gene>
    <name evidence="1" type="ORF">J1N35_041889</name>
</gene>